<evidence type="ECO:0008006" key="11">
    <source>
        <dbReference type="Google" id="ProtNLM"/>
    </source>
</evidence>
<protein>
    <recommendedName>
        <fullName evidence="11">Bud site selection protein 5</fullName>
    </recommendedName>
</protein>
<dbReference type="PANTHER" id="PTHR23113">
    <property type="entry name" value="GUANINE NUCLEOTIDE EXCHANGE FACTOR"/>
    <property type="match status" value="1"/>
</dbReference>
<feature type="domain" description="SH3" evidence="6">
    <location>
        <begin position="421"/>
        <end position="489"/>
    </location>
</feature>
<evidence type="ECO:0000256" key="4">
    <source>
        <dbReference type="PROSITE-ProRule" id="PRU00192"/>
    </source>
</evidence>
<dbReference type="InterPro" id="IPR036964">
    <property type="entry name" value="RASGEF_cat_dom_sf"/>
</dbReference>
<evidence type="ECO:0000313" key="10">
    <source>
        <dbReference type="Proteomes" id="UP001497383"/>
    </source>
</evidence>
<feature type="compositionally biased region" description="Polar residues" evidence="5">
    <location>
        <begin position="70"/>
        <end position="81"/>
    </location>
</feature>
<dbReference type="RefSeq" id="XP_066828614.1">
    <property type="nucleotide sequence ID" value="XM_066971590.1"/>
</dbReference>
<dbReference type="Pfam" id="PF00617">
    <property type="entry name" value="RasGEF"/>
    <property type="match status" value="1"/>
</dbReference>
<dbReference type="Gene3D" id="1.20.870.10">
    <property type="entry name" value="Son of sevenless (SoS) protein Chain: S domain 1"/>
    <property type="match status" value="1"/>
</dbReference>
<dbReference type="PROSITE" id="PS50002">
    <property type="entry name" value="SH3"/>
    <property type="match status" value="1"/>
</dbReference>
<evidence type="ECO:0000313" key="9">
    <source>
        <dbReference type="EMBL" id="CAK9437298.1"/>
    </source>
</evidence>
<evidence type="ECO:0000256" key="3">
    <source>
        <dbReference type="PROSITE-ProRule" id="PRU00168"/>
    </source>
</evidence>
<reference evidence="9 10" key="1">
    <citation type="submission" date="2024-03" db="EMBL/GenBank/DDBJ databases">
        <authorList>
            <person name="Brejova B."/>
        </authorList>
    </citation>
    <scope>NUCLEOTIDE SEQUENCE [LARGE SCALE GENOMIC DNA]</scope>
    <source>
        <strain evidence="9 10">CBS 14171</strain>
    </source>
</reference>
<dbReference type="InterPro" id="IPR000651">
    <property type="entry name" value="Ras-like_Gua-exchang_fac_N"/>
</dbReference>
<dbReference type="CDD" id="cd06224">
    <property type="entry name" value="REM"/>
    <property type="match status" value="1"/>
</dbReference>
<dbReference type="SMART" id="SM00229">
    <property type="entry name" value="RasGEFN"/>
    <property type="match status" value="1"/>
</dbReference>
<dbReference type="SMART" id="SM00147">
    <property type="entry name" value="RasGEF"/>
    <property type="match status" value="1"/>
</dbReference>
<dbReference type="EMBL" id="OZ022406">
    <property type="protein sequence ID" value="CAK9437298.1"/>
    <property type="molecule type" value="Genomic_DNA"/>
</dbReference>
<dbReference type="PROSITE" id="PS50009">
    <property type="entry name" value="RASGEF_CAT"/>
    <property type="match status" value="1"/>
</dbReference>
<evidence type="ECO:0000259" key="8">
    <source>
        <dbReference type="PROSITE" id="PS50212"/>
    </source>
</evidence>
<feature type="region of interest" description="Disordered" evidence="5">
    <location>
        <begin position="254"/>
        <end position="300"/>
    </location>
</feature>
<feature type="compositionally biased region" description="Basic and acidic residues" evidence="5">
    <location>
        <begin position="282"/>
        <end position="293"/>
    </location>
</feature>
<evidence type="ECO:0000259" key="7">
    <source>
        <dbReference type="PROSITE" id="PS50009"/>
    </source>
</evidence>
<evidence type="ECO:0000256" key="5">
    <source>
        <dbReference type="SAM" id="MobiDB-lite"/>
    </source>
</evidence>
<feature type="compositionally biased region" description="Polar residues" evidence="5">
    <location>
        <begin position="132"/>
        <end position="141"/>
    </location>
</feature>
<dbReference type="Gene3D" id="2.30.30.40">
    <property type="entry name" value="SH3 Domains"/>
    <property type="match status" value="1"/>
</dbReference>
<feature type="compositionally biased region" description="Polar residues" evidence="5">
    <location>
        <begin position="259"/>
        <end position="271"/>
    </location>
</feature>
<dbReference type="SUPFAM" id="SSF50044">
    <property type="entry name" value="SH3-domain"/>
    <property type="match status" value="1"/>
</dbReference>
<dbReference type="GeneID" id="92206872"/>
<evidence type="ECO:0000256" key="1">
    <source>
        <dbReference type="ARBA" id="ARBA00022443"/>
    </source>
</evidence>
<dbReference type="InterPro" id="IPR023578">
    <property type="entry name" value="Ras_GEF_dom_sf"/>
</dbReference>
<feature type="domain" description="N-terminal Ras-GEF" evidence="8">
    <location>
        <begin position="952"/>
        <end position="1087"/>
    </location>
</feature>
<dbReference type="InterPro" id="IPR001452">
    <property type="entry name" value="SH3_domain"/>
</dbReference>
<dbReference type="InterPro" id="IPR008937">
    <property type="entry name" value="Ras-like_GEF"/>
</dbReference>
<dbReference type="InterPro" id="IPR036028">
    <property type="entry name" value="SH3-like_dom_sf"/>
</dbReference>
<feature type="region of interest" description="Disordered" evidence="5">
    <location>
        <begin position="1"/>
        <end position="82"/>
    </location>
</feature>
<dbReference type="Pfam" id="PF00618">
    <property type="entry name" value="RasGEF_N"/>
    <property type="match status" value="1"/>
</dbReference>
<proteinExistence type="predicted"/>
<feature type="region of interest" description="Disordered" evidence="5">
    <location>
        <begin position="94"/>
        <end position="173"/>
    </location>
</feature>
<feature type="compositionally biased region" description="Basic and acidic residues" evidence="5">
    <location>
        <begin position="110"/>
        <end position="131"/>
    </location>
</feature>
<keyword evidence="2 3" id="KW-0344">Guanine-nucleotide releasing factor</keyword>
<dbReference type="InterPro" id="IPR001895">
    <property type="entry name" value="RASGEF_cat_dom"/>
</dbReference>
<evidence type="ECO:0000259" key="6">
    <source>
        <dbReference type="PROSITE" id="PS50002"/>
    </source>
</evidence>
<dbReference type="Gene3D" id="1.10.840.10">
    <property type="entry name" value="Ras guanine-nucleotide exchange factors catalytic domain"/>
    <property type="match status" value="1"/>
</dbReference>
<gene>
    <name evidence="9" type="ORF">LODBEIA_P16760</name>
</gene>
<feature type="compositionally biased region" description="Acidic residues" evidence="5">
    <location>
        <begin position="54"/>
        <end position="67"/>
    </location>
</feature>
<dbReference type="PANTHER" id="PTHR23113:SF354">
    <property type="entry name" value="BUD SITE SELECTION PROTEIN 5"/>
    <property type="match status" value="1"/>
</dbReference>
<accession>A0ABP0ZH07</accession>
<keyword evidence="10" id="KW-1185">Reference proteome</keyword>
<name>A0ABP0ZH07_9ASCO</name>
<feature type="domain" description="Ras-GEF" evidence="7">
    <location>
        <begin position="1215"/>
        <end position="1462"/>
    </location>
</feature>
<dbReference type="Proteomes" id="UP001497383">
    <property type="component" value="Chromosome 2"/>
</dbReference>
<dbReference type="PROSITE" id="PS50212">
    <property type="entry name" value="RASGEF_NTER"/>
    <property type="match status" value="1"/>
</dbReference>
<evidence type="ECO:0000256" key="2">
    <source>
        <dbReference type="ARBA" id="ARBA00022658"/>
    </source>
</evidence>
<feature type="compositionally biased region" description="Polar residues" evidence="5">
    <location>
        <begin position="97"/>
        <end position="107"/>
    </location>
</feature>
<dbReference type="SUPFAM" id="SSF48366">
    <property type="entry name" value="Ras GEF"/>
    <property type="match status" value="1"/>
</dbReference>
<organism evidence="9 10">
    <name type="scientific">Lodderomyces beijingensis</name>
    <dbReference type="NCBI Taxonomy" id="1775926"/>
    <lineage>
        <taxon>Eukaryota</taxon>
        <taxon>Fungi</taxon>
        <taxon>Dikarya</taxon>
        <taxon>Ascomycota</taxon>
        <taxon>Saccharomycotina</taxon>
        <taxon>Pichiomycetes</taxon>
        <taxon>Debaryomycetaceae</taxon>
        <taxon>Candida/Lodderomyces clade</taxon>
        <taxon>Lodderomyces</taxon>
    </lineage>
</organism>
<keyword evidence="1 4" id="KW-0728">SH3 domain</keyword>
<sequence>MVQHPIYNAPENSKHISTSSSVYSHHPGKHLSTSSSVYSAAEPEEYQPNTAAILEEEEEEEEVEEASEYGNHNYSRPTSGFSYVEGEHLSRKIANEESVQTFQSFRTAHTRNEDEIRYQQHEREHERERDQSYSSFQNSSLPEVDHQIDNDETPLLNESDTFTERNMDKTPLIDNNGYVVETAATAEEPTTFLPQRELSKKFKRLSMRLQNANASENSHQFMSSFQQNVEKANIAASTSQEFGVTRRSTYYQKIERPSSELSHGENTPTRAQQGEDQDQDQDPSHLLRSDQHSEVSSVSSCASSIHTDISSVQEHGDLKNSSSSFFVFSSSYPSSYNIKGSQAPNEVPARRDLLETPTEEEKFKVYNNGTENISQLGGLNIIYDEANNIGVDQQKGTIKKKEETQTESQTDAASLLDEEDMSSLFIRALHSFDSSTLQSESDASICLSFQKNDLGFVHTIDESGWGEVTLVESLERGWIPMNYFAIAVSDEKWNEDEENDDNDDDDAAEMERSNLPNSHYLKPLFQSCGKFLLNPLSHKNRKGKFTFSIKVVNAIRDGVRMLLQQTDCLSRSNEIVTKRQIVRKSRKSLLADWYNLMLKANEFKGTSNFNKIEILTLMVYQVAGKAISFLEIWSVESKKIVKRDNERKLHDDLNNYPLLQSPPLAKQRITEINGILFSYLGLVIGRLDLIEHNQVGCEILETLAHQIILLLRELLFISKTGSDFSSKKPDDLDSSLDGLLSLVSDLVTGVKNLVVKTVNEGENNYINNFNSRREYFYTEEGGTLLQVAAKMIRAISSTVVSVKKLLDLTGDFTLNSERSYPDYSRMRIEPQEFVKKCMAGIKGKLANPIPNGNGVGNGNGNGNGNGYDHISGEASKPYKANRYSMVRAGHSGNLGITESGTDFLQHFQDSPFMANSAEFKRFTTTEPSSQGDAAAMNEVAVQQLQKELVIDQNGQLIGGSLKGLVYTLTNEEEPPESFFVSTFLTCFRSFVNGIDLIEELIARFQVHVVDVKNVEYEIMLKKRRRLIVKIFQLWMESYWNQEADYNLLTTLINFFNEGISDILPNEALFLIEIGAKLSTRPLIENKSSRRRSPQKQLVERNIIMRVESETDEISFGNDLAFEMASTDSDASSAKSLDIPLESSSTSNSLLSRRQAETIQKIIMTYRSILGDSWCSLRYLDTYKPLDLNNVLSHFAIICDQGWVLSNYRPNLLDFNGLEIAKQLTMIESKIFCSIQPQELLNQNFTNKRAHLNLSPNVRISLLFTNCLSNYVLESILRPNLEVKERVNALKVWLKIAISSLYLRNFNSLAAIITALQSHLVTRVHFIWANLSQKYVDLYKYLVSIISMEKNYSTYRSKIRNLLNTSATSSSPIPAIVPYVNLFISDITTTTEGIPNHIPSSSSNFLDRKVINFQKFFKIVKTIADLQQLQLPYHTCDESPSALPDIDVEYTVVQNIPALQELILLELWKVNILYKGDEDRGWKLSCEIVQGR</sequence>